<dbReference type="SUPFAM" id="SSF88874">
    <property type="entry name" value="Receptor-binding domain of short tail fibre protein gp12"/>
    <property type="match status" value="1"/>
</dbReference>
<organism evidence="2 3">
    <name type="scientific">Conexibacter arvalis</name>
    <dbReference type="NCBI Taxonomy" id="912552"/>
    <lineage>
        <taxon>Bacteria</taxon>
        <taxon>Bacillati</taxon>
        <taxon>Actinomycetota</taxon>
        <taxon>Thermoleophilia</taxon>
        <taxon>Solirubrobacterales</taxon>
        <taxon>Conexibacteraceae</taxon>
        <taxon>Conexibacter</taxon>
    </lineage>
</organism>
<dbReference type="AlphaFoldDB" id="A0A840IG30"/>
<gene>
    <name evidence="2" type="ORF">BDZ31_003370</name>
</gene>
<feature type="domain" description="Phage tail collar" evidence="1">
    <location>
        <begin position="8"/>
        <end position="61"/>
    </location>
</feature>
<dbReference type="Proteomes" id="UP000585272">
    <property type="component" value="Unassembled WGS sequence"/>
</dbReference>
<keyword evidence="3" id="KW-1185">Reference proteome</keyword>
<evidence type="ECO:0000313" key="2">
    <source>
        <dbReference type="EMBL" id="MBB4663769.1"/>
    </source>
</evidence>
<dbReference type="InterPro" id="IPR037053">
    <property type="entry name" value="Phage_tail_collar_dom_sf"/>
</dbReference>
<proteinExistence type="predicted"/>
<name>A0A840IG30_9ACTN</name>
<dbReference type="RefSeq" id="WP_183343500.1">
    <property type="nucleotide sequence ID" value="NZ_JACHNU010000005.1"/>
</dbReference>
<evidence type="ECO:0000313" key="3">
    <source>
        <dbReference type="Proteomes" id="UP000585272"/>
    </source>
</evidence>
<accession>A0A840IG30</accession>
<comment type="caution">
    <text evidence="2">The sequence shown here is derived from an EMBL/GenBank/DDBJ whole genome shotgun (WGS) entry which is preliminary data.</text>
</comment>
<dbReference type="EMBL" id="JACHNU010000005">
    <property type="protein sequence ID" value="MBB4663769.1"/>
    <property type="molecule type" value="Genomic_DNA"/>
</dbReference>
<sequence length="180" mass="18459">MTDPFLAEIRVFGFNYAPSGWAACDGQEMPIAQNTALFSLLGTDYGGDGKSTFALPDLRGAAAIGVNSAGNPAPGAPTAERGERLGSATVTLLESEIPAHDHAAAAAATVPADLQGPASDRALARSTAGNAYQSNTSGSLVPLSPQALAPAGGTWPHNNRPPSLAFRFCIALQGVFPQRW</sequence>
<dbReference type="Pfam" id="PF07484">
    <property type="entry name" value="Collar"/>
    <property type="match status" value="1"/>
</dbReference>
<dbReference type="InterPro" id="IPR011083">
    <property type="entry name" value="Phage_tail_collar_dom"/>
</dbReference>
<protein>
    <submittedName>
        <fullName evidence="2">Microcystin-dependent protein</fullName>
    </submittedName>
</protein>
<dbReference type="Gene3D" id="3.90.1340.10">
    <property type="entry name" value="Phage tail collar domain"/>
    <property type="match status" value="1"/>
</dbReference>
<reference evidence="2 3" key="1">
    <citation type="submission" date="2020-08" db="EMBL/GenBank/DDBJ databases">
        <title>Genomic Encyclopedia of Archaeal and Bacterial Type Strains, Phase II (KMG-II): from individual species to whole genera.</title>
        <authorList>
            <person name="Goeker M."/>
        </authorList>
    </citation>
    <scope>NUCLEOTIDE SEQUENCE [LARGE SCALE GENOMIC DNA]</scope>
    <source>
        <strain evidence="2 3">DSM 23288</strain>
    </source>
</reference>
<evidence type="ECO:0000259" key="1">
    <source>
        <dbReference type="Pfam" id="PF07484"/>
    </source>
</evidence>